<evidence type="ECO:0000259" key="7">
    <source>
        <dbReference type="PROSITE" id="PS51736"/>
    </source>
</evidence>
<dbReference type="SUPFAM" id="SSF53041">
    <property type="entry name" value="Resolvase-like"/>
    <property type="match status" value="1"/>
</dbReference>
<dbReference type="CDD" id="cd03768">
    <property type="entry name" value="SR_ResInv"/>
    <property type="match status" value="1"/>
</dbReference>
<dbReference type="AlphaFoldDB" id="A0A1W6AIP1"/>
<dbReference type="PROSITE" id="PS00398">
    <property type="entry name" value="RECOMBINASES_2"/>
    <property type="match status" value="1"/>
</dbReference>
<accession>A0A1W6AIP1</accession>
<evidence type="ECO:0000256" key="4">
    <source>
        <dbReference type="ARBA" id="ARBA00023172"/>
    </source>
</evidence>
<dbReference type="FunFam" id="3.40.50.1390:FF:000001">
    <property type="entry name" value="DNA recombinase"/>
    <property type="match status" value="1"/>
</dbReference>
<keyword evidence="3" id="KW-0238">DNA-binding</keyword>
<dbReference type="InterPro" id="IPR006118">
    <property type="entry name" value="Recombinase_CS"/>
</dbReference>
<keyword evidence="8" id="KW-0614">Plasmid</keyword>
<evidence type="ECO:0000313" key="9">
    <source>
        <dbReference type="Proteomes" id="UP000192932"/>
    </source>
</evidence>
<sequence length="195" mass="22359">MIRGYARVSSNDQNLDTQIEALQKFGVEIIYQEKVSGVSEKRPELARLLDNLQIGDTVVVARMDRLARSLKHILELVEDLERRNVHLVSLDYNFDTRTATGKMLFHIIGAVAEWERELLKEKQKAGLDIAKKKGVQLGRPRKYGNKHEGMDHAIELYTKGENTIRKICNITQVSRSALYREINKQNINTTNQGEK</sequence>
<evidence type="ECO:0000256" key="1">
    <source>
        <dbReference type="ARBA" id="ARBA00009913"/>
    </source>
</evidence>
<dbReference type="InterPro" id="IPR036162">
    <property type="entry name" value="Resolvase-like_N_sf"/>
</dbReference>
<dbReference type="InterPro" id="IPR006119">
    <property type="entry name" value="Resolv_N"/>
</dbReference>
<dbReference type="GO" id="GO:0003677">
    <property type="term" value="F:DNA binding"/>
    <property type="evidence" value="ECO:0007669"/>
    <property type="project" value="UniProtKB-KW"/>
</dbReference>
<evidence type="ECO:0000313" key="8">
    <source>
        <dbReference type="EMBL" id="ARJ25690.1"/>
    </source>
</evidence>
<comment type="similarity">
    <text evidence="1">Belongs to the site-specific recombinase resolvase family.</text>
</comment>
<geneLocation type="plasmid" evidence="8 9">
    <name>unnamed2</name>
</geneLocation>
<dbReference type="PANTHER" id="PTHR30461:SF26">
    <property type="entry name" value="RESOLVASE HOMOLOG YNEB"/>
    <property type="match status" value="1"/>
</dbReference>
<keyword evidence="2" id="KW-0229">DNA integration</keyword>
<dbReference type="PANTHER" id="PTHR30461">
    <property type="entry name" value="DNA-INVERTASE FROM LAMBDOID PROPHAGE"/>
    <property type="match status" value="1"/>
</dbReference>
<dbReference type="SMART" id="SM00857">
    <property type="entry name" value="Resolvase"/>
    <property type="match status" value="1"/>
</dbReference>
<dbReference type="InterPro" id="IPR050639">
    <property type="entry name" value="SSR_resolvase"/>
</dbReference>
<dbReference type="Gene3D" id="3.40.50.1390">
    <property type="entry name" value="Resolvase, N-terminal catalytic domain"/>
    <property type="match status" value="1"/>
</dbReference>
<dbReference type="Pfam" id="PF02796">
    <property type="entry name" value="HTH_7"/>
    <property type="match status" value="1"/>
</dbReference>
<evidence type="ECO:0000256" key="3">
    <source>
        <dbReference type="ARBA" id="ARBA00023125"/>
    </source>
</evidence>
<evidence type="ECO:0000256" key="2">
    <source>
        <dbReference type="ARBA" id="ARBA00022908"/>
    </source>
</evidence>
<reference evidence="8 9" key="1">
    <citation type="submission" date="2017-04" db="EMBL/GenBank/DDBJ databases">
        <title>The Characteristic of a Fine Plant Growth-Promoting Rhizobacteria Bacillus mycoides Gnyt1 and its Whole Genome Sequencing Analysis.</title>
        <authorList>
            <person name="Li J.H."/>
            <person name="Yao T."/>
        </authorList>
    </citation>
    <scope>NUCLEOTIDE SEQUENCE [LARGE SCALE GENOMIC DNA]</scope>
    <source>
        <strain evidence="8 9">Gnyt1</strain>
        <plasmid evidence="9">Plasmid unnamed2</plasmid>
    </source>
</reference>
<organism evidence="8 9">
    <name type="scientific">Bacillus mycoides</name>
    <dbReference type="NCBI Taxonomy" id="1405"/>
    <lineage>
        <taxon>Bacteria</taxon>
        <taxon>Bacillati</taxon>
        <taxon>Bacillota</taxon>
        <taxon>Bacilli</taxon>
        <taxon>Bacillales</taxon>
        <taxon>Bacillaceae</taxon>
        <taxon>Bacillus</taxon>
        <taxon>Bacillus cereus group</taxon>
    </lineage>
</organism>
<dbReference type="Gene3D" id="1.10.10.60">
    <property type="entry name" value="Homeodomain-like"/>
    <property type="match status" value="1"/>
</dbReference>
<dbReference type="GO" id="GO:0015074">
    <property type="term" value="P:DNA integration"/>
    <property type="evidence" value="ECO:0007669"/>
    <property type="project" value="UniProtKB-KW"/>
</dbReference>
<evidence type="ECO:0000256" key="5">
    <source>
        <dbReference type="PIRSR" id="PIRSR606118-50"/>
    </source>
</evidence>
<dbReference type="PROSITE" id="PS51736">
    <property type="entry name" value="RECOMBINASES_3"/>
    <property type="match status" value="1"/>
</dbReference>
<evidence type="ECO:0000256" key="6">
    <source>
        <dbReference type="PROSITE-ProRule" id="PRU10137"/>
    </source>
</evidence>
<dbReference type="GO" id="GO:0000150">
    <property type="term" value="F:DNA strand exchange activity"/>
    <property type="evidence" value="ECO:0007669"/>
    <property type="project" value="InterPro"/>
</dbReference>
<dbReference type="Pfam" id="PF00239">
    <property type="entry name" value="Resolvase"/>
    <property type="match status" value="1"/>
</dbReference>
<gene>
    <name evidence="8" type="ORF">B7492_32160</name>
</gene>
<name>A0A1W6AIP1_BACMY</name>
<dbReference type="PROSITE" id="PS00397">
    <property type="entry name" value="RECOMBINASES_1"/>
    <property type="match status" value="1"/>
</dbReference>
<dbReference type="EMBL" id="CP020745">
    <property type="protein sequence ID" value="ARJ25690.1"/>
    <property type="molecule type" value="Genomic_DNA"/>
</dbReference>
<dbReference type="RefSeq" id="WP_085313416.1">
    <property type="nucleotide sequence ID" value="NZ_CP020745.1"/>
</dbReference>
<dbReference type="InterPro" id="IPR006120">
    <property type="entry name" value="Resolvase_HTH_dom"/>
</dbReference>
<protein>
    <submittedName>
        <fullName evidence="8">Resolvase</fullName>
    </submittedName>
</protein>
<dbReference type="Proteomes" id="UP000192932">
    <property type="component" value="Plasmid unnamed2"/>
</dbReference>
<proteinExistence type="inferred from homology"/>
<feature type="active site" description="O-(5'-phospho-DNA)-serine intermediate" evidence="5 6">
    <location>
        <position position="9"/>
    </location>
</feature>
<keyword evidence="4" id="KW-0233">DNA recombination</keyword>
<feature type="domain" description="Resolvase/invertase-type recombinase catalytic" evidence="7">
    <location>
        <begin position="1"/>
        <end position="134"/>
    </location>
</feature>